<dbReference type="EMBL" id="LKCN02000009">
    <property type="protein sequence ID" value="RCI11869.1"/>
    <property type="molecule type" value="Genomic_DNA"/>
</dbReference>
<evidence type="ECO:0000313" key="3">
    <source>
        <dbReference type="Proteomes" id="UP000253664"/>
    </source>
</evidence>
<sequence>MTDKMDRGLDDIIADSRSSGPRNRRGRADGRRQDYPRDGWILLPPRGRTRQSSNMNMTLLRALIA</sequence>
<feature type="compositionally biased region" description="Basic and acidic residues" evidence="1">
    <location>
        <begin position="26"/>
        <end position="37"/>
    </location>
</feature>
<proteinExistence type="predicted"/>
<gene>
    <name evidence="2" type="ORF">L249_4218</name>
</gene>
<evidence type="ECO:0000313" key="2">
    <source>
        <dbReference type="EMBL" id="RCI11869.1"/>
    </source>
</evidence>
<name>A0A367LBR4_9HYPO</name>
<feature type="region of interest" description="Disordered" evidence="1">
    <location>
        <begin position="1"/>
        <end position="54"/>
    </location>
</feature>
<keyword evidence="3" id="KW-1185">Reference proteome</keyword>
<comment type="caution">
    <text evidence="2">The sequence shown here is derived from an EMBL/GenBank/DDBJ whole genome shotgun (WGS) entry which is preliminary data.</text>
</comment>
<protein>
    <submittedName>
        <fullName evidence="2">Uncharacterized protein</fullName>
    </submittedName>
</protein>
<feature type="compositionally biased region" description="Basic and acidic residues" evidence="1">
    <location>
        <begin position="1"/>
        <end position="10"/>
    </location>
</feature>
<accession>A0A367LBR4</accession>
<dbReference type="OrthoDB" id="5382468at2759"/>
<evidence type="ECO:0000256" key="1">
    <source>
        <dbReference type="SAM" id="MobiDB-lite"/>
    </source>
</evidence>
<reference evidence="2 3" key="1">
    <citation type="journal article" date="2015" name="BMC Genomics">
        <title>Insights from the genome of Ophiocordyceps polyrhachis-furcata to pathogenicity and host specificity in insect fungi.</title>
        <authorList>
            <person name="Wichadakul D."/>
            <person name="Kobmoo N."/>
            <person name="Ingsriswang S."/>
            <person name="Tangphatsornruang S."/>
            <person name="Chantasingh D."/>
            <person name="Luangsa-ard J.J."/>
            <person name="Eurwilaichitr L."/>
        </authorList>
    </citation>
    <scope>NUCLEOTIDE SEQUENCE [LARGE SCALE GENOMIC DNA]</scope>
    <source>
        <strain evidence="2 3">BCC 54312</strain>
    </source>
</reference>
<dbReference type="AlphaFoldDB" id="A0A367LBR4"/>
<organism evidence="2 3">
    <name type="scientific">Ophiocordyceps polyrhachis-furcata BCC 54312</name>
    <dbReference type="NCBI Taxonomy" id="1330021"/>
    <lineage>
        <taxon>Eukaryota</taxon>
        <taxon>Fungi</taxon>
        <taxon>Dikarya</taxon>
        <taxon>Ascomycota</taxon>
        <taxon>Pezizomycotina</taxon>
        <taxon>Sordariomycetes</taxon>
        <taxon>Hypocreomycetidae</taxon>
        <taxon>Hypocreales</taxon>
        <taxon>Ophiocordycipitaceae</taxon>
        <taxon>Ophiocordyceps</taxon>
    </lineage>
</organism>
<dbReference type="Proteomes" id="UP000253664">
    <property type="component" value="Unassembled WGS sequence"/>
</dbReference>